<dbReference type="InterPro" id="IPR000045">
    <property type="entry name" value="Prepilin_IV_endopep_pep"/>
</dbReference>
<evidence type="ECO:0000256" key="2">
    <source>
        <dbReference type="RuleBase" id="RU003793"/>
    </source>
</evidence>
<evidence type="ECO:0000256" key="3">
    <source>
        <dbReference type="SAM" id="Phobius"/>
    </source>
</evidence>
<sequence>MTRGVPVWQLAAAGLTGALLGLAATRDALFPATPIVACVLFAVLGVLAIIDARTSYLPDPWMIAAGAAVALHPIIIGATSELAVGVFFFLLAAVGASIGFCLFAITRMVTRGQLGFGDVKLAAVLGGWLLPFGWQALGVAAVLTAIIGALWMMVALSRGRRAAPYGPAMIAGAILATGLI</sequence>
<keyword evidence="3" id="KW-1133">Transmembrane helix</keyword>
<protein>
    <submittedName>
        <fullName evidence="5">Prepilin peptidase</fullName>
    </submittedName>
</protein>
<feature type="transmembrane region" description="Helical" evidence="3">
    <location>
        <begin position="86"/>
        <end position="105"/>
    </location>
</feature>
<keyword evidence="3" id="KW-0812">Transmembrane</keyword>
<dbReference type="PANTHER" id="PTHR30487:SF0">
    <property type="entry name" value="PREPILIN LEADER PEPTIDASE_N-METHYLTRANSFERASE-RELATED"/>
    <property type="match status" value="1"/>
</dbReference>
<feature type="transmembrane region" description="Helical" evidence="3">
    <location>
        <begin position="136"/>
        <end position="156"/>
    </location>
</feature>
<comment type="caution">
    <text evidence="5">The sequence shown here is derived from an EMBL/GenBank/DDBJ whole genome shotgun (WGS) entry which is preliminary data.</text>
</comment>
<dbReference type="Gene3D" id="1.20.120.1220">
    <property type="match status" value="1"/>
</dbReference>
<feature type="domain" description="Prepilin type IV endopeptidase peptidase" evidence="4">
    <location>
        <begin position="38"/>
        <end position="152"/>
    </location>
</feature>
<accession>A0ABS2TJA7</accession>
<evidence type="ECO:0000256" key="1">
    <source>
        <dbReference type="ARBA" id="ARBA00005801"/>
    </source>
</evidence>
<name>A0ABS2TJA7_9ACTO</name>
<dbReference type="PRINTS" id="PR00864">
    <property type="entry name" value="PREPILNPTASE"/>
</dbReference>
<dbReference type="Pfam" id="PF01478">
    <property type="entry name" value="Peptidase_A24"/>
    <property type="match status" value="1"/>
</dbReference>
<dbReference type="PANTHER" id="PTHR30487">
    <property type="entry name" value="TYPE 4 PREPILIN-LIKE PROTEINS LEADER PEPTIDE-PROCESSING ENZYME"/>
    <property type="match status" value="1"/>
</dbReference>
<gene>
    <name evidence="5" type="ORF">JVW63_10910</name>
</gene>
<evidence type="ECO:0000259" key="4">
    <source>
        <dbReference type="Pfam" id="PF01478"/>
    </source>
</evidence>
<proteinExistence type="inferred from homology"/>
<reference evidence="6" key="1">
    <citation type="submission" date="2021-02" db="EMBL/GenBank/DDBJ databases">
        <title>Leucobacter sp. CX169.</title>
        <authorList>
            <person name="Cheng Y."/>
        </authorList>
    </citation>
    <scope>NUCLEOTIDE SEQUENCE [LARGE SCALE GENOMIC DNA]</scope>
    <source>
        <strain evidence="6">JY899</strain>
    </source>
</reference>
<dbReference type="EMBL" id="JAFFJS010000007">
    <property type="protein sequence ID" value="MBM9434203.1"/>
    <property type="molecule type" value="Genomic_DNA"/>
</dbReference>
<dbReference type="Proteomes" id="UP000705983">
    <property type="component" value="Unassembled WGS sequence"/>
</dbReference>
<dbReference type="InterPro" id="IPR050882">
    <property type="entry name" value="Prepilin_peptidase/N-MTase"/>
</dbReference>
<comment type="similarity">
    <text evidence="1 2">Belongs to the peptidase A24 family.</text>
</comment>
<organism evidence="5 6">
    <name type="scientific">Flaviflexus equikiangi</name>
    <dbReference type="NCBI Taxonomy" id="2758573"/>
    <lineage>
        <taxon>Bacteria</taxon>
        <taxon>Bacillati</taxon>
        <taxon>Actinomycetota</taxon>
        <taxon>Actinomycetes</taxon>
        <taxon>Actinomycetales</taxon>
        <taxon>Actinomycetaceae</taxon>
        <taxon>Flaviflexus</taxon>
    </lineage>
</organism>
<feature type="transmembrane region" description="Helical" evidence="3">
    <location>
        <begin position="62"/>
        <end position="80"/>
    </location>
</feature>
<keyword evidence="3" id="KW-0472">Membrane</keyword>
<feature type="transmembrane region" description="Helical" evidence="3">
    <location>
        <begin position="33"/>
        <end position="50"/>
    </location>
</feature>
<dbReference type="InterPro" id="IPR014032">
    <property type="entry name" value="Peptidase_A24A_bac"/>
</dbReference>
<evidence type="ECO:0000313" key="5">
    <source>
        <dbReference type="EMBL" id="MBM9434203.1"/>
    </source>
</evidence>
<keyword evidence="6" id="KW-1185">Reference proteome</keyword>
<evidence type="ECO:0000313" key="6">
    <source>
        <dbReference type="Proteomes" id="UP000705983"/>
    </source>
</evidence>